<evidence type="ECO:0000256" key="1">
    <source>
        <dbReference type="ARBA" id="ARBA00000632"/>
    </source>
</evidence>
<evidence type="ECO:0000256" key="10">
    <source>
        <dbReference type="SAM" id="SignalP"/>
    </source>
</evidence>
<evidence type="ECO:0000256" key="2">
    <source>
        <dbReference type="ARBA" id="ARBA00012732"/>
    </source>
</evidence>
<keyword evidence="3" id="KW-0929">Antimicrobial</keyword>
<feature type="disulfide bond" evidence="9">
    <location>
        <begin position="35"/>
        <end position="41"/>
    </location>
</feature>
<dbReference type="RefSeq" id="XP_018916172.2">
    <property type="nucleotide sequence ID" value="XM_019060627.2"/>
</dbReference>
<evidence type="ECO:0000256" key="8">
    <source>
        <dbReference type="ARBA" id="ARBA00023295"/>
    </source>
</evidence>
<evidence type="ECO:0000256" key="6">
    <source>
        <dbReference type="ARBA" id="ARBA00023022"/>
    </source>
</evidence>
<evidence type="ECO:0000256" key="5">
    <source>
        <dbReference type="ARBA" id="ARBA00022801"/>
    </source>
</evidence>
<dbReference type="GO" id="GO:0003796">
    <property type="term" value="F:lysozyme activity"/>
    <property type="evidence" value="ECO:0007669"/>
    <property type="project" value="UniProtKB-EC"/>
</dbReference>
<organism evidence="11">
    <name type="scientific">Bemisia tabaci</name>
    <name type="common">Sweetpotato whitefly</name>
    <name type="synonym">Aleurodes tabaci</name>
    <dbReference type="NCBI Taxonomy" id="7038"/>
    <lineage>
        <taxon>Eukaryota</taxon>
        <taxon>Metazoa</taxon>
        <taxon>Ecdysozoa</taxon>
        <taxon>Arthropoda</taxon>
        <taxon>Hexapoda</taxon>
        <taxon>Insecta</taxon>
        <taxon>Pterygota</taxon>
        <taxon>Neoptera</taxon>
        <taxon>Paraneoptera</taxon>
        <taxon>Hemiptera</taxon>
        <taxon>Sternorrhyncha</taxon>
        <taxon>Aleyrodoidea</taxon>
        <taxon>Aleyrodidae</taxon>
        <taxon>Aleyrodinae</taxon>
        <taxon>Bemisia</taxon>
    </lineage>
</organism>
<proteinExistence type="evidence at transcript level"/>
<dbReference type="Gene3D" id="1.10.530.10">
    <property type="match status" value="1"/>
</dbReference>
<evidence type="ECO:0000256" key="3">
    <source>
        <dbReference type="ARBA" id="ARBA00022529"/>
    </source>
</evidence>
<dbReference type="KEGG" id="btab:109043426"/>
<evidence type="ECO:0000256" key="9">
    <source>
        <dbReference type="PIRSR" id="PIRSR608597-3"/>
    </source>
</evidence>
<dbReference type="PANTHER" id="PTHR11195:SF13">
    <property type="entry name" value="INVERTEBRATE-TYPE LYSOZYME 2-RELATED"/>
    <property type="match status" value="1"/>
</dbReference>
<keyword evidence="6" id="KW-0044">Antibiotic</keyword>
<evidence type="ECO:0000256" key="7">
    <source>
        <dbReference type="ARBA" id="ARBA00023157"/>
    </source>
</evidence>
<dbReference type="GO" id="GO:0042742">
    <property type="term" value="P:defense response to bacterium"/>
    <property type="evidence" value="ECO:0007669"/>
    <property type="project" value="UniProtKB-KW"/>
</dbReference>
<dbReference type="AlphaFoldDB" id="A0A678Q2Z0"/>
<feature type="disulfide bond" evidence="9">
    <location>
        <begin position="47"/>
        <end position="56"/>
    </location>
</feature>
<reference evidence="11" key="1">
    <citation type="submission" date="2016-08" db="EMBL/GenBank/DDBJ databases">
        <title>Two type of lysozymes from the whitefliy Bemisia tabaci: Molecular characterization and possible function diversification.</title>
        <authorList>
            <person name="Wang Z.Z."/>
            <person name="Shi M."/>
            <person name="Chen X.X."/>
        </authorList>
    </citation>
    <scope>NUCLEOTIDE SEQUENCE</scope>
    <source>
        <strain evidence="11">MEAM1</strain>
    </source>
</reference>
<sequence length="160" mass="18054">MLLPSLLGALASLLLLQLVGGQVPGWTEKCITCICDASSGCNETIGCLQDNNVKYCGMFLISHPYWKDAGEPVLDFDNPTRPGAFETCTLDSYCASRTVNQYVTRFFTDCNRNKRIECDDHARIHFFGAARCTAPIEDTLYYKDFRRCWDKKNFPPTLTT</sequence>
<comment type="catalytic activity">
    <reaction evidence="1">
        <text>Hydrolysis of (1-&gt;4)-beta-linkages between N-acetylmuramic acid and N-acetyl-D-glucosamine residues in a peptidoglycan and between N-acetyl-D-glucosamine residues in chitodextrins.</text>
        <dbReference type="EC" id="3.2.1.17"/>
    </reaction>
</comment>
<accession>A0A678Q2Z0</accession>
<dbReference type="PROSITE" id="PS51909">
    <property type="entry name" value="LYSOZYME_I"/>
    <property type="match status" value="1"/>
</dbReference>
<keyword evidence="8" id="KW-0326">Glycosidase</keyword>
<dbReference type="Pfam" id="PF05497">
    <property type="entry name" value="Destabilase"/>
    <property type="match status" value="1"/>
</dbReference>
<keyword evidence="7 9" id="KW-1015">Disulfide bond</keyword>
<evidence type="ECO:0000256" key="4">
    <source>
        <dbReference type="ARBA" id="ARBA00022638"/>
    </source>
</evidence>
<dbReference type="CDD" id="cd16890">
    <property type="entry name" value="lyz_i"/>
    <property type="match status" value="1"/>
</dbReference>
<keyword evidence="5" id="KW-0378">Hydrolase</keyword>
<protein>
    <recommendedName>
        <fullName evidence="2">lysozyme</fullName>
        <ecNumber evidence="2">3.2.1.17</ecNumber>
    </recommendedName>
</protein>
<dbReference type="EC" id="3.2.1.17" evidence="2"/>
<dbReference type="GeneID" id="109043426"/>
<feature type="disulfide bond" evidence="9">
    <location>
        <begin position="88"/>
        <end position="94"/>
    </location>
</feature>
<evidence type="ECO:0000313" key="11">
    <source>
        <dbReference type="EMBL" id="ASZ80216.1"/>
    </source>
</evidence>
<keyword evidence="10" id="KW-0732">Signal</keyword>
<dbReference type="PANTHER" id="PTHR11195">
    <property type="entry name" value="DESTABILASE-RELATED"/>
    <property type="match status" value="1"/>
</dbReference>
<feature type="disulfide bond" evidence="9">
    <location>
        <begin position="30"/>
        <end position="118"/>
    </location>
</feature>
<keyword evidence="4" id="KW-0081">Bacteriolytic enzyme</keyword>
<feature type="signal peptide" evidence="10">
    <location>
        <begin position="1"/>
        <end position="21"/>
    </location>
</feature>
<dbReference type="GO" id="GO:0031640">
    <property type="term" value="P:killing of cells of another organism"/>
    <property type="evidence" value="ECO:0007669"/>
    <property type="project" value="UniProtKB-KW"/>
</dbReference>
<dbReference type="EMBL" id="KX774491">
    <property type="protein sequence ID" value="ASZ80216.1"/>
    <property type="molecule type" value="mRNA"/>
</dbReference>
<dbReference type="InterPro" id="IPR008597">
    <property type="entry name" value="Invert_lysozyme"/>
</dbReference>
<dbReference type="InterPro" id="IPR023346">
    <property type="entry name" value="Lysozyme-like_dom_sf"/>
</dbReference>
<name>A0A678Q2Z0_BEMTA</name>
<dbReference type="SUPFAM" id="SSF53955">
    <property type="entry name" value="Lysozyme-like"/>
    <property type="match status" value="1"/>
</dbReference>
<feature type="chain" id="PRO_5025456716" description="lysozyme" evidence="10">
    <location>
        <begin position="22"/>
        <end position="160"/>
    </location>
</feature>